<reference evidence="1" key="2">
    <citation type="submission" date="2023-06" db="EMBL/GenBank/DDBJ databases">
        <authorList>
            <consortium name="Lawrence Berkeley National Laboratory"/>
            <person name="Haridas S."/>
            <person name="Hensen N."/>
            <person name="Bonometti L."/>
            <person name="Westerberg I."/>
            <person name="Brannstrom I.O."/>
            <person name="Guillou S."/>
            <person name="Cros-Aarteil S."/>
            <person name="Calhoun S."/>
            <person name="Kuo A."/>
            <person name="Mondo S."/>
            <person name="Pangilinan J."/>
            <person name="Riley R."/>
            <person name="Labutti K."/>
            <person name="Andreopoulos B."/>
            <person name="Lipzen A."/>
            <person name="Chen C."/>
            <person name="Yanf M."/>
            <person name="Daum C."/>
            <person name="Ng V."/>
            <person name="Clum A."/>
            <person name="Steindorff A."/>
            <person name="Ohm R."/>
            <person name="Martin F."/>
            <person name="Silar P."/>
            <person name="Natvig D."/>
            <person name="Lalanne C."/>
            <person name="Gautier V."/>
            <person name="Ament-Velasquez S.L."/>
            <person name="Kruys A."/>
            <person name="Hutchinson M.I."/>
            <person name="Powell A.J."/>
            <person name="Barry K."/>
            <person name="Miller A.N."/>
            <person name="Grigoriev I.V."/>
            <person name="Debuchy R."/>
            <person name="Gladieux P."/>
            <person name="Thoren M.H."/>
            <person name="Johannesson H."/>
        </authorList>
    </citation>
    <scope>NUCLEOTIDE SEQUENCE</scope>
    <source>
        <strain evidence="1">CBS 314.62</strain>
    </source>
</reference>
<protein>
    <submittedName>
        <fullName evidence="1">Uncharacterized protein</fullName>
    </submittedName>
</protein>
<dbReference type="Proteomes" id="UP001270362">
    <property type="component" value="Unassembled WGS sequence"/>
</dbReference>
<dbReference type="AlphaFoldDB" id="A0AAE0X8S6"/>
<dbReference type="EMBL" id="JAULSO010000002">
    <property type="protein sequence ID" value="KAK3687764.1"/>
    <property type="molecule type" value="Genomic_DNA"/>
</dbReference>
<proteinExistence type="predicted"/>
<comment type="caution">
    <text evidence="1">The sequence shown here is derived from an EMBL/GenBank/DDBJ whole genome shotgun (WGS) entry which is preliminary data.</text>
</comment>
<reference evidence="1" key="1">
    <citation type="journal article" date="2023" name="Mol. Phylogenet. Evol.">
        <title>Genome-scale phylogeny and comparative genomics of the fungal order Sordariales.</title>
        <authorList>
            <person name="Hensen N."/>
            <person name="Bonometti L."/>
            <person name="Westerberg I."/>
            <person name="Brannstrom I.O."/>
            <person name="Guillou S."/>
            <person name="Cros-Aarteil S."/>
            <person name="Calhoun S."/>
            <person name="Haridas S."/>
            <person name="Kuo A."/>
            <person name="Mondo S."/>
            <person name="Pangilinan J."/>
            <person name="Riley R."/>
            <person name="LaButti K."/>
            <person name="Andreopoulos B."/>
            <person name="Lipzen A."/>
            <person name="Chen C."/>
            <person name="Yan M."/>
            <person name="Daum C."/>
            <person name="Ng V."/>
            <person name="Clum A."/>
            <person name="Steindorff A."/>
            <person name="Ohm R.A."/>
            <person name="Martin F."/>
            <person name="Silar P."/>
            <person name="Natvig D.O."/>
            <person name="Lalanne C."/>
            <person name="Gautier V."/>
            <person name="Ament-Velasquez S.L."/>
            <person name="Kruys A."/>
            <person name="Hutchinson M.I."/>
            <person name="Powell A.J."/>
            <person name="Barry K."/>
            <person name="Miller A.N."/>
            <person name="Grigoriev I.V."/>
            <person name="Debuchy R."/>
            <person name="Gladieux P."/>
            <person name="Hiltunen Thoren M."/>
            <person name="Johannesson H."/>
        </authorList>
    </citation>
    <scope>NUCLEOTIDE SEQUENCE</scope>
    <source>
        <strain evidence="1">CBS 314.62</strain>
    </source>
</reference>
<accession>A0AAE0X8S6</accession>
<name>A0AAE0X8S6_9PEZI</name>
<evidence type="ECO:0000313" key="1">
    <source>
        <dbReference type="EMBL" id="KAK3687764.1"/>
    </source>
</evidence>
<sequence>MAKNAVDAAMARVAAQRRYQPNHARLGNPDSDQMQGVQYDYALPQQQQADRQDDAFLPPYQPHPAAALDRAFLYQEDELQMAILEAQQAADAFSDLRETNARNLQEQIERAFASGAEAPNFDAWGNASHDRMAQDILDWENANQARMNPGILEWDNLDLPELRDLDGFPPAHPRLDNAAQIGDGLARPRAPAGVARLPRPSLARPPSIYQRVRAPYVPNQPPIPQLQIATRVKGNIKALPVLGRSLPNALGISGMAGRPAQIPAGAQFVDLTEADNSFARKPA</sequence>
<keyword evidence="2" id="KW-1185">Reference proteome</keyword>
<organism evidence="1 2">
    <name type="scientific">Podospora appendiculata</name>
    <dbReference type="NCBI Taxonomy" id="314037"/>
    <lineage>
        <taxon>Eukaryota</taxon>
        <taxon>Fungi</taxon>
        <taxon>Dikarya</taxon>
        <taxon>Ascomycota</taxon>
        <taxon>Pezizomycotina</taxon>
        <taxon>Sordariomycetes</taxon>
        <taxon>Sordariomycetidae</taxon>
        <taxon>Sordariales</taxon>
        <taxon>Podosporaceae</taxon>
        <taxon>Podospora</taxon>
    </lineage>
</organism>
<evidence type="ECO:0000313" key="2">
    <source>
        <dbReference type="Proteomes" id="UP001270362"/>
    </source>
</evidence>
<gene>
    <name evidence="1" type="ORF">B0T22DRAFT_138544</name>
</gene>